<feature type="domain" description="Peptidase M48" evidence="7">
    <location>
        <begin position="70"/>
        <end position="118"/>
    </location>
</feature>
<evidence type="ECO:0000256" key="2">
    <source>
        <dbReference type="ARBA" id="ARBA00022723"/>
    </source>
</evidence>
<evidence type="ECO:0000313" key="8">
    <source>
        <dbReference type="EMBL" id="KAJ3566741.1"/>
    </source>
</evidence>
<evidence type="ECO:0000256" key="1">
    <source>
        <dbReference type="ARBA" id="ARBA00022670"/>
    </source>
</evidence>
<evidence type="ECO:0000256" key="6">
    <source>
        <dbReference type="RuleBase" id="RU003983"/>
    </source>
</evidence>
<name>A0AAD5VT54_9AGAR</name>
<dbReference type="PANTHER" id="PTHR22726:SF1">
    <property type="entry name" value="METALLOENDOPEPTIDASE OMA1, MITOCHONDRIAL"/>
    <property type="match status" value="1"/>
</dbReference>
<keyword evidence="1 6" id="KW-0645">Protease</keyword>
<accession>A0AAD5VT54</accession>
<comment type="caution">
    <text evidence="8">The sequence shown here is derived from an EMBL/GenBank/DDBJ whole genome shotgun (WGS) entry which is preliminary data.</text>
</comment>
<dbReference type="GO" id="GO:0006515">
    <property type="term" value="P:protein quality control for misfolded or incompletely synthesized proteins"/>
    <property type="evidence" value="ECO:0007669"/>
    <property type="project" value="TreeGrafter"/>
</dbReference>
<evidence type="ECO:0000256" key="4">
    <source>
        <dbReference type="ARBA" id="ARBA00022833"/>
    </source>
</evidence>
<dbReference type="GO" id="GO:0046872">
    <property type="term" value="F:metal ion binding"/>
    <property type="evidence" value="ECO:0007669"/>
    <property type="project" value="UniProtKB-KW"/>
</dbReference>
<dbReference type="PANTHER" id="PTHR22726">
    <property type="entry name" value="METALLOENDOPEPTIDASE OMA1"/>
    <property type="match status" value="1"/>
</dbReference>
<sequence>MKAQFRDRILPPNHPLSLHVKKVVTRILHHSNLGKVKGGTPASISLESLFGGVWTPEDDYPAAGRPIYGPEKEWDVIVINDKRIINAAAAPGKCMVMVFTGILPVCKDEQGLAAVLAHGKFSYITPLLNTFPNRPVPFFPEIGHVVARHSAERVSSQTVTTALLLVLQAFGLDYLFTRPLHTFLLELPNSRTQELEADLIGLRLMARACYNPRAAPEMFERLAKLGDRKVDFFDTHPSSERRVRKLEEALPEAYTILNGNPQCEAMREQLERFREREVSIRDDASLEISWIDDQYFANLLVLLDVFITPCVRATQLA</sequence>
<comment type="similarity">
    <text evidence="6">Belongs to the peptidase M48 family.</text>
</comment>
<dbReference type="AlphaFoldDB" id="A0AAD5VT54"/>
<dbReference type="CDD" id="cd07331">
    <property type="entry name" value="M48C_Oma1_like"/>
    <property type="match status" value="1"/>
</dbReference>
<dbReference type="InterPro" id="IPR001915">
    <property type="entry name" value="Peptidase_M48"/>
</dbReference>
<dbReference type="Pfam" id="PF01435">
    <property type="entry name" value="Peptidase_M48"/>
    <property type="match status" value="2"/>
</dbReference>
<feature type="domain" description="Peptidase M48" evidence="7">
    <location>
        <begin position="141"/>
        <end position="248"/>
    </location>
</feature>
<dbReference type="GO" id="GO:0004222">
    <property type="term" value="F:metalloendopeptidase activity"/>
    <property type="evidence" value="ECO:0007669"/>
    <property type="project" value="InterPro"/>
</dbReference>
<keyword evidence="9" id="KW-1185">Reference proteome</keyword>
<protein>
    <recommendedName>
        <fullName evidence="7">Peptidase M48 domain-containing protein</fullName>
    </recommendedName>
</protein>
<evidence type="ECO:0000256" key="5">
    <source>
        <dbReference type="ARBA" id="ARBA00023049"/>
    </source>
</evidence>
<dbReference type="GO" id="GO:0005743">
    <property type="term" value="C:mitochondrial inner membrane"/>
    <property type="evidence" value="ECO:0007669"/>
    <property type="project" value="TreeGrafter"/>
</dbReference>
<proteinExistence type="inferred from homology"/>
<keyword evidence="2" id="KW-0479">Metal-binding</keyword>
<dbReference type="InterPro" id="IPR051156">
    <property type="entry name" value="Mito/Outer_Membr_Metalloprot"/>
</dbReference>
<gene>
    <name evidence="8" type="ORF">NP233_g6814</name>
</gene>
<dbReference type="Proteomes" id="UP001213000">
    <property type="component" value="Unassembled WGS sequence"/>
</dbReference>
<keyword evidence="4 6" id="KW-0862">Zinc</keyword>
<comment type="cofactor">
    <cofactor evidence="6">
        <name>Zn(2+)</name>
        <dbReference type="ChEBI" id="CHEBI:29105"/>
    </cofactor>
    <text evidence="6">Binds 1 zinc ion per subunit.</text>
</comment>
<keyword evidence="5 6" id="KW-0482">Metalloprotease</keyword>
<organism evidence="8 9">
    <name type="scientific">Leucocoprinus birnbaumii</name>
    <dbReference type="NCBI Taxonomy" id="56174"/>
    <lineage>
        <taxon>Eukaryota</taxon>
        <taxon>Fungi</taxon>
        <taxon>Dikarya</taxon>
        <taxon>Basidiomycota</taxon>
        <taxon>Agaricomycotina</taxon>
        <taxon>Agaricomycetes</taxon>
        <taxon>Agaricomycetidae</taxon>
        <taxon>Agaricales</taxon>
        <taxon>Agaricineae</taxon>
        <taxon>Agaricaceae</taxon>
        <taxon>Leucocoprinus</taxon>
    </lineage>
</organism>
<dbReference type="EMBL" id="JANIEX010000464">
    <property type="protein sequence ID" value="KAJ3566741.1"/>
    <property type="molecule type" value="Genomic_DNA"/>
</dbReference>
<keyword evidence="3 6" id="KW-0378">Hydrolase</keyword>
<evidence type="ECO:0000256" key="3">
    <source>
        <dbReference type="ARBA" id="ARBA00022801"/>
    </source>
</evidence>
<dbReference type="GO" id="GO:0034982">
    <property type="term" value="P:mitochondrial protein processing"/>
    <property type="evidence" value="ECO:0007669"/>
    <property type="project" value="TreeGrafter"/>
</dbReference>
<evidence type="ECO:0000259" key="7">
    <source>
        <dbReference type="Pfam" id="PF01435"/>
    </source>
</evidence>
<evidence type="ECO:0000313" key="9">
    <source>
        <dbReference type="Proteomes" id="UP001213000"/>
    </source>
</evidence>
<reference evidence="8" key="1">
    <citation type="submission" date="2022-07" db="EMBL/GenBank/DDBJ databases">
        <title>Genome Sequence of Leucocoprinus birnbaumii.</title>
        <authorList>
            <person name="Buettner E."/>
        </authorList>
    </citation>
    <scope>NUCLEOTIDE SEQUENCE</scope>
    <source>
        <strain evidence="8">VT141</strain>
    </source>
</reference>